<organism evidence="2 3">
    <name type="scientific">Rhipicephalus microplus</name>
    <name type="common">Cattle tick</name>
    <name type="synonym">Boophilus microplus</name>
    <dbReference type="NCBI Taxonomy" id="6941"/>
    <lineage>
        <taxon>Eukaryota</taxon>
        <taxon>Metazoa</taxon>
        <taxon>Ecdysozoa</taxon>
        <taxon>Arthropoda</taxon>
        <taxon>Chelicerata</taxon>
        <taxon>Arachnida</taxon>
        <taxon>Acari</taxon>
        <taxon>Parasitiformes</taxon>
        <taxon>Ixodida</taxon>
        <taxon>Ixodoidea</taxon>
        <taxon>Ixodidae</taxon>
        <taxon>Rhipicephalinae</taxon>
        <taxon>Rhipicephalus</taxon>
        <taxon>Boophilus</taxon>
    </lineage>
</organism>
<dbReference type="CDD" id="cd00867">
    <property type="entry name" value="Trans_IPPS"/>
    <property type="match status" value="1"/>
</dbReference>
<comment type="similarity">
    <text evidence="1">Belongs to the FPP/GGPP synthase family.</text>
</comment>
<reference evidence="2" key="1">
    <citation type="journal article" date="2020" name="Cell">
        <title>Large-Scale Comparative Analyses of Tick Genomes Elucidate Their Genetic Diversity and Vector Capacities.</title>
        <authorList>
            <consortium name="Tick Genome and Microbiome Consortium (TIGMIC)"/>
            <person name="Jia N."/>
            <person name="Wang J."/>
            <person name="Shi W."/>
            <person name="Du L."/>
            <person name="Sun Y."/>
            <person name="Zhan W."/>
            <person name="Jiang J.F."/>
            <person name="Wang Q."/>
            <person name="Zhang B."/>
            <person name="Ji P."/>
            <person name="Bell-Sakyi L."/>
            <person name="Cui X.M."/>
            <person name="Yuan T.T."/>
            <person name="Jiang B.G."/>
            <person name="Yang W.F."/>
            <person name="Lam T.T."/>
            <person name="Chang Q.C."/>
            <person name="Ding S.J."/>
            <person name="Wang X.J."/>
            <person name="Zhu J.G."/>
            <person name="Ruan X.D."/>
            <person name="Zhao L."/>
            <person name="Wei J.T."/>
            <person name="Ye R.Z."/>
            <person name="Que T.C."/>
            <person name="Du C.H."/>
            <person name="Zhou Y.H."/>
            <person name="Cheng J.X."/>
            <person name="Dai P.F."/>
            <person name="Guo W.B."/>
            <person name="Han X.H."/>
            <person name="Huang E.J."/>
            <person name="Li L.F."/>
            <person name="Wei W."/>
            <person name="Gao Y.C."/>
            <person name="Liu J.Z."/>
            <person name="Shao H.Z."/>
            <person name="Wang X."/>
            <person name="Wang C.C."/>
            <person name="Yang T.C."/>
            <person name="Huo Q.B."/>
            <person name="Li W."/>
            <person name="Chen H.Y."/>
            <person name="Chen S.E."/>
            <person name="Zhou L.G."/>
            <person name="Ni X.B."/>
            <person name="Tian J.H."/>
            <person name="Sheng Y."/>
            <person name="Liu T."/>
            <person name="Pan Y.S."/>
            <person name="Xia L.Y."/>
            <person name="Li J."/>
            <person name="Zhao F."/>
            <person name="Cao W.C."/>
        </authorList>
    </citation>
    <scope>NUCLEOTIDE SEQUENCE</scope>
    <source>
        <strain evidence="2">Rmic-2018</strain>
    </source>
</reference>
<dbReference type="GO" id="GO:0008299">
    <property type="term" value="P:isoprenoid biosynthetic process"/>
    <property type="evidence" value="ECO:0007669"/>
    <property type="project" value="InterPro"/>
</dbReference>
<accession>A0A9J6DKF5</accession>
<dbReference type="InterPro" id="IPR000092">
    <property type="entry name" value="Polyprenyl_synt"/>
</dbReference>
<dbReference type="GO" id="GO:0006744">
    <property type="term" value="P:ubiquinone biosynthetic process"/>
    <property type="evidence" value="ECO:0007669"/>
    <property type="project" value="TreeGrafter"/>
</dbReference>
<gene>
    <name evidence="2" type="ORF">HPB51_000894</name>
</gene>
<dbReference type="Proteomes" id="UP000821866">
    <property type="component" value="Chromosome 6"/>
</dbReference>
<keyword evidence="1" id="KW-0808">Transferase</keyword>
<dbReference type="SUPFAM" id="SSF48576">
    <property type="entry name" value="Terpenoid synthases"/>
    <property type="match status" value="1"/>
</dbReference>
<evidence type="ECO:0000313" key="2">
    <source>
        <dbReference type="EMBL" id="KAH8022594.1"/>
    </source>
</evidence>
<dbReference type="InterPro" id="IPR008949">
    <property type="entry name" value="Isoprenoid_synthase_dom_sf"/>
</dbReference>
<evidence type="ECO:0008006" key="4">
    <source>
        <dbReference type="Google" id="ProtNLM"/>
    </source>
</evidence>
<evidence type="ECO:0000256" key="1">
    <source>
        <dbReference type="RuleBase" id="RU004466"/>
    </source>
</evidence>
<dbReference type="Gene3D" id="1.10.600.10">
    <property type="entry name" value="Farnesyl Diphosphate Synthase"/>
    <property type="match status" value="1"/>
</dbReference>
<dbReference type="AlphaFoldDB" id="A0A9J6DKF5"/>
<dbReference type="EMBL" id="JABSTU010000008">
    <property type="protein sequence ID" value="KAH8022594.1"/>
    <property type="molecule type" value="Genomic_DNA"/>
</dbReference>
<dbReference type="PANTHER" id="PTHR12001">
    <property type="entry name" value="GERANYLGERANYL PYROPHOSPHATE SYNTHASE"/>
    <property type="match status" value="1"/>
</dbReference>
<comment type="caution">
    <text evidence="2">The sequence shown here is derived from an EMBL/GenBank/DDBJ whole genome shotgun (WGS) entry which is preliminary data.</text>
</comment>
<dbReference type="PANTHER" id="PTHR12001:SF55">
    <property type="entry name" value="ALL TRANS-POLYPRENYL-DIPHOSPHATE SYNTHASE PDSS2"/>
    <property type="match status" value="1"/>
</dbReference>
<proteinExistence type="inferred from homology"/>
<evidence type="ECO:0000313" key="3">
    <source>
        <dbReference type="Proteomes" id="UP000821866"/>
    </source>
</evidence>
<dbReference type="GO" id="GO:0042811">
    <property type="term" value="P:pheromone biosynthetic process"/>
    <property type="evidence" value="ECO:0007669"/>
    <property type="project" value="UniProtKB-ARBA"/>
</dbReference>
<dbReference type="Pfam" id="PF00348">
    <property type="entry name" value="polyprenyl_synt"/>
    <property type="match status" value="1"/>
</dbReference>
<dbReference type="GO" id="GO:0005739">
    <property type="term" value="C:mitochondrion"/>
    <property type="evidence" value="ECO:0007669"/>
    <property type="project" value="TreeGrafter"/>
</dbReference>
<dbReference type="GO" id="GO:1990234">
    <property type="term" value="C:transferase complex"/>
    <property type="evidence" value="ECO:0007669"/>
    <property type="project" value="TreeGrafter"/>
</dbReference>
<protein>
    <recommendedName>
        <fullName evidence="4">Geranylgeranyl pyrophosphate synthase/polyprenyl synthetase</fullName>
    </recommendedName>
</protein>
<keyword evidence="3" id="KW-1185">Reference proteome</keyword>
<dbReference type="GO" id="GO:0004659">
    <property type="term" value="F:prenyltransferase activity"/>
    <property type="evidence" value="ECO:0007669"/>
    <property type="project" value="InterPro"/>
</dbReference>
<dbReference type="VEuPathDB" id="VectorBase:LOC119171449"/>
<name>A0A9J6DKF5_RHIMP</name>
<sequence>MASGRTRLLCSKMRHAASVGREQQRRCVWSSSQRSAVPSSLRLNHAIQCAEKLTGHDTSRFSEKLMKMGELHTFLGTVAKMMGSQHPIVDSVKQLLFQQSTNIQTRGLLVSLFIKACAVVERRADQREKVPRRQQLVVSATEEFHAAQIIHASALNVAAAERDRLDPLVLDDVQTGNKMTVLAGDFFFAKAFQTTTAIGIPVMLDVFGKVVEDYVRSYFESDLKEAPFVDAMWWEKKTHLKTASLLASAYRAAAMVAGQEKEVQDQVYQLGKHIALALQTYHETRQFLEAPYSTGLDYDITSLPIVLHMETHPHVLARLKETGMKDLEFSKSEVLSGDALERAQVMLGYYIQEARLLARDLGSSDAAESLVTIVSSLKEL</sequence>
<reference evidence="2" key="2">
    <citation type="submission" date="2021-09" db="EMBL/GenBank/DDBJ databases">
        <authorList>
            <person name="Jia N."/>
            <person name="Wang J."/>
            <person name="Shi W."/>
            <person name="Du L."/>
            <person name="Sun Y."/>
            <person name="Zhan W."/>
            <person name="Jiang J."/>
            <person name="Wang Q."/>
            <person name="Zhang B."/>
            <person name="Ji P."/>
            <person name="Sakyi L.B."/>
            <person name="Cui X."/>
            <person name="Yuan T."/>
            <person name="Jiang B."/>
            <person name="Yang W."/>
            <person name="Lam T.T.-Y."/>
            <person name="Chang Q."/>
            <person name="Ding S."/>
            <person name="Wang X."/>
            <person name="Zhu J."/>
            <person name="Ruan X."/>
            <person name="Zhao L."/>
            <person name="Wei J."/>
            <person name="Que T."/>
            <person name="Du C."/>
            <person name="Cheng J."/>
            <person name="Dai P."/>
            <person name="Han X."/>
            <person name="Huang E."/>
            <person name="Gao Y."/>
            <person name="Liu J."/>
            <person name="Shao H."/>
            <person name="Ye R."/>
            <person name="Li L."/>
            <person name="Wei W."/>
            <person name="Wang X."/>
            <person name="Wang C."/>
            <person name="Huo Q."/>
            <person name="Li W."/>
            <person name="Guo W."/>
            <person name="Chen H."/>
            <person name="Chen S."/>
            <person name="Zhou L."/>
            <person name="Zhou L."/>
            <person name="Ni X."/>
            <person name="Tian J."/>
            <person name="Zhou Y."/>
            <person name="Sheng Y."/>
            <person name="Liu T."/>
            <person name="Pan Y."/>
            <person name="Xia L."/>
            <person name="Li J."/>
            <person name="Zhao F."/>
            <person name="Cao W."/>
        </authorList>
    </citation>
    <scope>NUCLEOTIDE SEQUENCE</scope>
    <source>
        <strain evidence="2">Rmic-2018</strain>
        <tissue evidence="2">Larvae</tissue>
    </source>
</reference>